<evidence type="ECO:0000313" key="2">
    <source>
        <dbReference type="EMBL" id="VWL99902.1"/>
    </source>
</evidence>
<sequence>MTTEDIIRKVTSRKFWLCTAAFLGSVATSVAGIATDNQTVAAIGTVCGVASAAIYAAAEQAVDAARLKAGGANDRD</sequence>
<protein>
    <recommendedName>
        <fullName evidence="5">Holin</fullName>
    </recommendedName>
</protein>
<feature type="transmembrane region" description="Helical" evidence="1">
    <location>
        <begin position="15"/>
        <end position="34"/>
    </location>
</feature>
<keyword evidence="1" id="KW-0472">Membrane</keyword>
<evidence type="ECO:0008006" key="5">
    <source>
        <dbReference type="Google" id="ProtNLM"/>
    </source>
</evidence>
<gene>
    <name evidence="2" type="ORF">LMKDKBCB_02152</name>
    <name evidence="3" type="ORF">LMKDKBCB_02155</name>
</gene>
<keyword evidence="1" id="KW-0812">Transmembrane</keyword>
<evidence type="ECO:0000313" key="3">
    <source>
        <dbReference type="EMBL" id="VWL99951.1"/>
    </source>
</evidence>
<feature type="transmembrane region" description="Helical" evidence="1">
    <location>
        <begin position="40"/>
        <end position="58"/>
    </location>
</feature>
<dbReference type="EMBL" id="CABWIH010000045">
    <property type="protein sequence ID" value="VWL99902.1"/>
    <property type="molecule type" value="Genomic_DNA"/>
</dbReference>
<accession>A0A5K1J8J8</accession>
<name>A0A5K1J8J8_9ACTN</name>
<dbReference type="RefSeq" id="WP_152078065.1">
    <property type="nucleotide sequence ID" value="NZ_CABWIH010000045.1"/>
</dbReference>
<dbReference type="EMBL" id="CABWIH010000046">
    <property type="protein sequence ID" value="VWL99951.1"/>
    <property type="molecule type" value="Genomic_DNA"/>
</dbReference>
<organism evidence="2 4">
    <name type="scientific">Collinsella aerofaciens</name>
    <dbReference type="NCBI Taxonomy" id="74426"/>
    <lineage>
        <taxon>Bacteria</taxon>
        <taxon>Bacillati</taxon>
        <taxon>Actinomycetota</taxon>
        <taxon>Coriobacteriia</taxon>
        <taxon>Coriobacteriales</taxon>
        <taxon>Coriobacteriaceae</taxon>
        <taxon>Collinsella</taxon>
    </lineage>
</organism>
<evidence type="ECO:0000313" key="4">
    <source>
        <dbReference type="Proteomes" id="UP000330807"/>
    </source>
</evidence>
<keyword evidence="1" id="KW-1133">Transmembrane helix</keyword>
<dbReference type="AlphaFoldDB" id="A0A5K1J8J8"/>
<dbReference type="Proteomes" id="UP000330807">
    <property type="component" value="Unassembled WGS sequence"/>
</dbReference>
<reference evidence="2 4" key="1">
    <citation type="submission" date="2019-10" db="EMBL/GenBank/DDBJ databases">
        <authorList>
            <person name="Wolf R A."/>
        </authorList>
    </citation>
    <scope>NUCLEOTIDE SEQUENCE [LARGE SCALE GENOMIC DNA]</scope>
    <source>
        <strain evidence="2">Collinsella_aerofaciens_AK_138A</strain>
    </source>
</reference>
<evidence type="ECO:0000256" key="1">
    <source>
        <dbReference type="SAM" id="Phobius"/>
    </source>
</evidence>
<proteinExistence type="predicted"/>